<evidence type="ECO:0000256" key="1">
    <source>
        <dbReference type="ARBA" id="ARBA00038090"/>
    </source>
</evidence>
<comment type="caution">
    <text evidence="3">The sequence shown here is derived from an EMBL/GenBank/DDBJ whole genome shotgun (WGS) entry which is preliminary data.</text>
</comment>
<dbReference type="Proteomes" id="UP000590412">
    <property type="component" value="Unassembled WGS sequence"/>
</dbReference>
<dbReference type="PANTHER" id="PTHR28532:SF1">
    <property type="entry name" value="ORAL CANCER OVEREXPRESSED 1"/>
    <property type="match status" value="1"/>
</dbReference>
<dbReference type="EMBL" id="JABWAB010000001">
    <property type="protein sequence ID" value="KAF6058956.1"/>
    <property type="molecule type" value="Genomic_DNA"/>
</dbReference>
<dbReference type="InterPro" id="IPR019191">
    <property type="entry name" value="Essential_protein_Yae1_N"/>
</dbReference>
<dbReference type="PANTHER" id="PTHR28532">
    <property type="entry name" value="GEO13458P1"/>
    <property type="match status" value="1"/>
</dbReference>
<dbReference type="AlphaFoldDB" id="A0A8X7TEA7"/>
<comment type="similarity">
    <text evidence="1">Belongs to the LTO1 family.</text>
</comment>
<dbReference type="OrthoDB" id="48036at2759"/>
<organism evidence="3 4">
    <name type="scientific">Candida parapsilosis</name>
    <name type="common">Yeast</name>
    <dbReference type="NCBI Taxonomy" id="5480"/>
    <lineage>
        <taxon>Eukaryota</taxon>
        <taxon>Fungi</taxon>
        <taxon>Dikarya</taxon>
        <taxon>Ascomycota</taxon>
        <taxon>Saccharomycotina</taxon>
        <taxon>Pichiomycetes</taxon>
        <taxon>Debaryomycetaceae</taxon>
        <taxon>Candida/Lodderomyces clade</taxon>
        <taxon>Candida</taxon>
    </lineage>
</organism>
<dbReference type="Pfam" id="PF09811">
    <property type="entry name" value="Yae1_N"/>
    <property type="match status" value="1"/>
</dbReference>
<sequence length="157" mass="18209">MADSPNDIDIDIETDEILNLEQEQYQIGYQEGVEQSAKEQYLEGKQFGYQTGFQRFLIVGYIRGLVEDWESHISEYGSIESTLRNHLKQLKNCLDGLSMINDEDSVAQFEIQLKKVRNKLRVICQLNKESWKINDLDKLVEQVGGSMQVSENVVEMW</sequence>
<evidence type="ECO:0000313" key="4">
    <source>
        <dbReference type="Proteomes" id="UP000590412"/>
    </source>
</evidence>
<evidence type="ECO:0000313" key="3">
    <source>
        <dbReference type="EMBL" id="KAF6058956.1"/>
    </source>
</evidence>
<evidence type="ECO:0000259" key="2">
    <source>
        <dbReference type="Pfam" id="PF09811"/>
    </source>
</evidence>
<gene>
    <name evidence="3" type="ORF">FOB60_000538</name>
</gene>
<proteinExistence type="inferred from homology"/>
<protein>
    <submittedName>
        <fullName evidence="3">Essential protein Yae1, N terminal family protein</fullName>
    </submittedName>
</protein>
<accession>A0A8X7TEA7</accession>
<feature type="domain" description="Essential protein Yae1 N-terminal" evidence="2">
    <location>
        <begin position="28"/>
        <end position="66"/>
    </location>
</feature>
<reference evidence="3" key="1">
    <citation type="submission" date="2020-03" db="EMBL/GenBank/DDBJ databases">
        <title>FDA dAtabase for Regulatory Grade micrObial Sequences (FDA-ARGOS): Supporting development and validation of Infectious Disease Dx tests.</title>
        <authorList>
            <person name="Campos J."/>
            <person name="Goldberg B."/>
            <person name="Tallon L."/>
            <person name="Sadzewicz L."/>
            <person name="Vavikolanu K."/>
            <person name="Mehta A."/>
            <person name="Aluvathingal J."/>
            <person name="Nadendla S."/>
            <person name="Nandy P."/>
            <person name="Geyer C."/>
            <person name="Yan Y."/>
            <person name="Sichtig H."/>
        </authorList>
    </citation>
    <scope>NUCLEOTIDE SEQUENCE [LARGE SCALE GENOMIC DNA]</scope>
    <source>
        <strain evidence="3">FDAARGOS_652</strain>
    </source>
</reference>
<name>A0A8X7TEA7_CANPA</name>
<dbReference type="InterPro" id="IPR052436">
    <property type="entry name" value="LTO1_adapter"/>
</dbReference>